<accession>A0A1S3JR93</accession>
<dbReference type="OrthoDB" id="432970at2759"/>
<evidence type="ECO:0000256" key="2">
    <source>
        <dbReference type="ARBA" id="ARBA00022771"/>
    </source>
</evidence>
<sequence length="427" mass="47788">MALNHAQMPRHTQTLLSSSSAYGPQQQQQQHLLANAPQTGLAAPGAVPREPPRLVHLPITDTTYEVKQRQFQYQCHGQEEQLIASNKNSLMSGPPSIQNYVQPMQQLQKQQHWQQLQQHTSVTHATYHRENAPYPMRMEANGHHIPGTYIRCPVPRMPVGGSITNGHPISRPRAAMVKHWPRPANQQQQAMQMPFKAFMQHGKETMAGYPNKMAEQIQGARHFQLGHPLHSCSQVSPRKEGISVVPQTPTSPRNGAHFPSHGNQTSASGVSYPNRAMQAPGQFIRMNMQNAHLPEKAVDVKMQMTATGHSQSRLQDMNQEHFRAGIRRENQGHENGTHLNGYPGHQFSPGDGQQFQGRVSLGVNSNCVEMMPPTPAQPCDTTRDSLNVCAVCRREASFLCSGCKDSWYCSHECQNQAWPLHCSECKR</sequence>
<dbReference type="STRING" id="7574.A0A1S3JR93"/>
<feature type="compositionally biased region" description="Polar residues" evidence="5">
    <location>
        <begin position="10"/>
        <end position="24"/>
    </location>
</feature>
<dbReference type="InterPro" id="IPR002893">
    <property type="entry name" value="Znf_MYND"/>
</dbReference>
<evidence type="ECO:0000256" key="5">
    <source>
        <dbReference type="SAM" id="MobiDB-lite"/>
    </source>
</evidence>
<keyword evidence="3" id="KW-0862">Zinc</keyword>
<dbReference type="Proteomes" id="UP000085678">
    <property type="component" value="Unplaced"/>
</dbReference>
<protein>
    <submittedName>
        <fullName evidence="8">Uncharacterized protein LOC106175178</fullName>
    </submittedName>
</protein>
<keyword evidence="1" id="KW-0479">Metal-binding</keyword>
<dbReference type="Gene3D" id="6.10.140.2220">
    <property type="match status" value="1"/>
</dbReference>
<feature type="region of interest" description="Disordered" evidence="5">
    <location>
        <begin position="1"/>
        <end position="32"/>
    </location>
</feature>
<organism evidence="7 8">
    <name type="scientific">Lingula anatina</name>
    <name type="common">Brachiopod</name>
    <name type="synonym">Lingula unguis</name>
    <dbReference type="NCBI Taxonomy" id="7574"/>
    <lineage>
        <taxon>Eukaryota</taxon>
        <taxon>Metazoa</taxon>
        <taxon>Spiralia</taxon>
        <taxon>Lophotrochozoa</taxon>
        <taxon>Brachiopoda</taxon>
        <taxon>Linguliformea</taxon>
        <taxon>Lingulata</taxon>
        <taxon>Lingulida</taxon>
        <taxon>Linguloidea</taxon>
        <taxon>Lingulidae</taxon>
        <taxon>Lingula</taxon>
    </lineage>
</organism>
<dbReference type="SUPFAM" id="SSF144232">
    <property type="entry name" value="HIT/MYND zinc finger-like"/>
    <property type="match status" value="1"/>
</dbReference>
<evidence type="ECO:0000313" key="8">
    <source>
        <dbReference type="RefSeq" id="XP_013412504.1"/>
    </source>
</evidence>
<dbReference type="KEGG" id="lak:106175178"/>
<evidence type="ECO:0000256" key="1">
    <source>
        <dbReference type="ARBA" id="ARBA00022723"/>
    </source>
</evidence>
<feature type="region of interest" description="Disordered" evidence="5">
    <location>
        <begin position="332"/>
        <end position="354"/>
    </location>
</feature>
<dbReference type="RefSeq" id="XP_013412504.1">
    <property type="nucleotide sequence ID" value="XM_013557050.1"/>
</dbReference>
<name>A0A1S3JR93_LINAN</name>
<proteinExistence type="predicted"/>
<dbReference type="Pfam" id="PF01753">
    <property type="entry name" value="zf-MYND"/>
    <property type="match status" value="1"/>
</dbReference>
<gene>
    <name evidence="8" type="primary">LOC106175178</name>
</gene>
<dbReference type="PROSITE" id="PS01360">
    <property type="entry name" value="ZF_MYND_1"/>
    <property type="match status" value="1"/>
</dbReference>
<keyword evidence="2 4" id="KW-0863">Zinc-finger</keyword>
<evidence type="ECO:0000259" key="6">
    <source>
        <dbReference type="PROSITE" id="PS50865"/>
    </source>
</evidence>
<keyword evidence="7" id="KW-1185">Reference proteome</keyword>
<dbReference type="PROSITE" id="PS50865">
    <property type="entry name" value="ZF_MYND_2"/>
    <property type="match status" value="1"/>
</dbReference>
<evidence type="ECO:0000256" key="4">
    <source>
        <dbReference type="PROSITE-ProRule" id="PRU00134"/>
    </source>
</evidence>
<dbReference type="GO" id="GO:0008270">
    <property type="term" value="F:zinc ion binding"/>
    <property type="evidence" value="ECO:0007669"/>
    <property type="project" value="UniProtKB-KW"/>
</dbReference>
<dbReference type="AlphaFoldDB" id="A0A1S3JR93"/>
<feature type="domain" description="MYND-type" evidence="6">
    <location>
        <begin position="389"/>
        <end position="425"/>
    </location>
</feature>
<evidence type="ECO:0000256" key="3">
    <source>
        <dbReference type="ARBA" id="ARBA00022833"/>
    </source>
</evidence>
<feature type="region of interest" description="Disordered" evidence="5">
    <location>
        <begin position="248"/>
        <end position="273"/>
    </location>
</feature>
<dbReference type="InParanoid" id="A0A1S3JR93"/>
<feature type="compositionally biased region" description="Polar residues" evidence="5">
    <location>
        <begin position="261"/>
        <end position="271"/>
    </location>
</feature>
<evidence type="ECO:0000313" key="7">
    <source>
        <dbReference type="Proteomes" id="UP000085678"/>
    </source>
</evidence>
<reference evidence="8" key="1">
    <citation type="submission" date="2025-08" db="UniProtKB">
        <authorList>
            <consortium name="RefSeq"/>
        </authorList>
    </citation>
    <scope>IDENTIFICATION</scope>
    <source>
        <tissue evidence="8">Gonads</tissue>
    </source>
</reference>
<dbReference type="GeneID" id="106175178"/>